<dbReference type="Proteomes" id="UP000310687">
    <property type="component" value="Unassembled WGS sequence"/>
</dbReference>
<comment type="similarity">
    <text evidence="1 8">Belongs to the tannase family.</text>
</comment>
<dbReference type="Proteomes" id="UP000305064">
    <property type="component" value="Unassembled WGS sequence"/>
</dbReference>
<dbReference type="InterPro" id="IPR011118">
    <property type="entry name" value="Tannase/feruloyl_esterase"/>
</dbReference>
<evidence type="ECO:0000256" key="2">
    <source>
        <dbReference type="ARBA" id="ARBA00022487"/>
    </source>
</evidence>
<keyword evidence="2" id="KW-0719">Serine esterase</keyword>
<evidence type="ECO:0000256" key="4">
    <source>
        <dbReference type="ARBA" id="ARBA00022729"/>
    </source>
</evidence>
<keyword evidence="4 8" id="KW-0732">Signal</keyword>
<dbReference type="AlphaFoldDB" id="A0A4S8TC58"/>
<evidence type="ECO:0000256" key="3">
    <source>
        <dbReference type="ARBA" id="ARBA00022723"/>
    </source>
</evidence>
<keyword evidence="6" id="KW-0106">Calcium</keyword>
<keyword evidence="5 8" id="KW-0378">Hydrolase</keyword>
<proteinExistence type="inferred from homology"/>
<dbReference type="EMBL" id="QZBJ01000065">
    <property type="protein sequence ID" value="THY71015.1"/>
    <property type="molecule type" value="Genomic_DNA"/>
</dbReference>
<dbReference type="InterPro" id="IPR029058">
    <property type="entry name" value="AB_hydrolase_fold"/>
</dbReference>
<sequence length="595" mass="64337">MPQSTLVIFSALAGLSAAASVQSLAEVCTVENVQAALPANNTLLGIEPIASSVTANAVVNATTSGSGMMRRSTSAGTLTYCNVTVTYTHTGKDDKVVVQYAFPQPSDFQKRFYVAGGFAYELPSSTTGGLTYGAIGGITDAGYDAFTTSYDAVNLKGNGSINWDATYMFAYQGIGEMTSLGKAMANPFYGNNNDTKVYTYFEGCSDGGRQGMSQVQRWGEEYDGAVIGAPAMRYAQQQVGHLTSVAVEHTMDHYPPPCSMAKIVNATIAACDPLDGRTDGVISRTDLCKLHFDLDTLVGESYYCAATTSSSLGFGFGKRDAVAGSSTSTTPAQNGTVTAADVAVVKGIYNGLHNLKGERAYISWQHGSEVSTDADPTWNNNTSSWELNIPSTGGEFVTRFVELIEEDNLSTLDGVTYDTIVDWMQTAFVRYMDSLQTTLPDLTPFQKSGGKLLHYHGESDPSVPPASSVHYWQSVRSIMYPESSYSHEQSLQALQDWYQFYLVPGAAHCASNSLQPDGPFPEDNMATMIDWVENGIKPTGLNATVSEGQYSGEVQKLCQWPTRPVWKNDAWKCVNDQASIDSWTYTFPAFKVPVY</sequence>
<evidence type="ECO:0000256" key="1">
    <source>
        <dbReference type="ARBA" id="ARBA00006249"/>
    </source>
</evidence>
<evidence type="ECO:0000313" key="12">
    <source>
        <dbReference type="Proteomes" id="UP000305064"/>
    </source>
</evidence>
<evidence type="ECO:0000256" key="6">
    <source>
        <dbReference type="ARBA" id="ARBA00022837"/>
    </source>
</evidence>
<feature type="chain" id="PRO_5044355730" description="Carboxylic ester hydrolase" evidence="8">
    <location>
        <begin position="19"/>
        <end position="595"/>
    </location>
</feature>
<protein>
    <recommendedName>
        <fullName evidence="8">Carboxylic ester hydrolase</fullName>
        <ecNumber evidence="8">3.1.1.-</ecNumber>
    </recommendedName>
</protein>
<evidence type="ECO:0000256" key="8">
    <source>
        <dbReference type="RuleBase" id="RU361238"/>
    </source>
</evidence>
<dbReference type="GO" id="GO:0030600">
    <property type="term" value="F:feruloyl esterase activity"/>
    <property type="evidence" value="ECO:0007669"/>
    <property type="project" value="UniProtKB-ARBA"/>
</dbReference>
<comment type="caution">
    <text evidence="10">The sequence shown here is derived from an EMBL/GenBank/DDBJ whole genome shotgun (WGS) entry which is preliminary data.</text>
</comment>
<dbReference type="Pfam" id="PF07519">
    <property type="entry name" value="Tannase"/>
    <property type="match status" value="1"/>
</dbReference>
<evidence type="ECO:0000256" key="5">
    <source>
        <dbReference type="ARBA" id="ARBA00022801"/>
    </source>
</evidence>
<evidence type="ECO:0000313" key="11">
    <source>
        <dbReference type="EMBL" id="THZ49349.1"/>
    </source>
</evidence>
<accession>A0A4S8TC58</accession>
<dbReference type="PANTHER" id="PTHR33938">
    <property type="entry name" value="FERULOYL ESTERASE B-RELATED"/>
    <property type="match status" value="1"/>
</dbReference>
<keyword evidence="3" id="KW-0479">Metal-binding</keyword>
<dbReference type="PANTHER" id="PTHR33938:SF7">
    <property type="entry name" value="CARBOXYLIC ESTER HYDROLASE"/>
    <property type="match status" value="1"/>
</dbReference>
<reference evidence="12 13" key="1">
    <citation type="submission" date="2018-10" db="EMBL/GenBank/DDBJ databases">
        <title>Fifty Aureobasidium pullulans genomes reveal a recombining polyextremotolerant generalist.</title>
        <authorList>
            <person name="Gostincar C."/>
            <person name="Turk M."/>
            <person name="Zajc J."/>
            <person name="Gunde-Cimerman N."/>
        </authorList>
    </citation>
    <scope>NUCLEOTIDE SEQUENCE [LARGE SCALE GENOMIC DNA]</scope>
    <source>
        <strain evidence="9 14">EXF-11013</strain>
        <strain evidence="11 13">EXF-3844</strain>
        <strain evidence="10 12">EXF-4256</strain>
    </source>
</reference>
<dbReference type="EC" id="3.1.1.-" evidence="8"/>
<dbReference type="GO" id="GO:0046872">
    <property type="term" value="F:metal ion binding"/>
    <property type="evidence" value="ECO:0007669"/>
    <property type="project" value="UniProtKB-KW"/>
</dbReference>
<evidence type="ECO:0000313" key="13">
    <source>
        <dbReference type="Proteomes" id="UP000310121"/>
    </source>
</evidence>
<dbReference type="EMBL" id="QZAL01000102">
    <property type="protein sequence ID" value="THW38693.1"/>
    <property type="molecule type" value="Genomic_DNA"/>
</dbReference>
<feature type="signal peptide" evidence="8">
    <location>
        <begin position="1"/>
        <end position="18"/>
    </location>
</feature>
<keyword evidence="7" id="KW-1015">Disulfide bond</keyword>
<gene>
    <name evidence="11" type="ORF">D6C90_03556</name>
    <name evidence="10" type="ORF">D6C94_08030</name>
    <name evidence="9" type="ORF">D6D22_06633</name>
</gene>
<organism evidence="10 12">
    <name type="scientific">Aureobasidium pullulans</name>
    <name type="common">Black yeast</name>
    <name type="synonym">Pullularia pullulans</name>
    <dbReference type="NCBI Taxonomy" id="5580"/>
    <lineage>
        <taxon>Eukaryota</taxon>
        <taxon>Fungi</taxon>
        <taxon>Dikarya</taxon>
        <taxon>Ascomycota</taxon>
        <taxon>Pezizomycotina</taxon>
        <taxon>Dothideomycetes</taxon>
        <taxon>Dothideomycetidae</taxon>
        <taxon>Dothideales</taxon>
        <taxon>Saccotheciaceae</taxon>
        <taxon>Aureobasidium</taxon>
    </lineage>
</organism>
<evidence type="ECO:0000313" key="9">
    <source>
        <dbReference type="EMBL" id="THW38693.1"/>
    </source>
</evidence>
<evidence type="ECO:0000313" key="14">
    <source>
        <dbReference type="Proteomes" id="UP000310687"/>
    </source>
</evidence>
<evidence type="ECO:0000256" key="7">
    <source>
        <dbReference type="ARBA" id="ARBA00023157"/>
    </source>
</evidence>
<name>A0A4S8TC58_AURPU</name>
<dbReference type="EMBL" id="QZBN01000246">
    <property type="protein sequence ID" value="THZ49349.1"/>
    <property type="molecule type" value="Genomic_DNA"/>
</dbReference>
<dbReference type="SUPFAM" id="SSF53474">
    <property type="entry name" value="alpha/beta-Hydrolases"/>
    <property type="match status" value="1"/>
</dbReference>
<evidence type="ECO:0000313" key="10">
    <source>
        <dbReference type="EMBL" id="THY71015.1"/>
    </source>
</evidence>
<dbReference type="Proteomes" id="UP000310121">
    <property type="component" value="Unassembled WGS sequence"/>
</dbReference>